<gene>
    <name evidence="1" type="ORF">BDZ90DRAFT_233242</name>
</gene>
<sequence>MLTILAALVAATLAKHSTCSWQPVTSDPTTYKLKHFCDAKSTVIDQNKGSRNWTCAHNFNGFKRQVKIADYSVLQPKVIEVGTPCGEGGWYRNEDGFCSSDVFAVCLSKDRGVATSCYFLSADDDCQWPGTFEAKDLPANITAWWQP</sequence>
<dbReference type="EMBL" id="KZ819671">
    <property type="protein sequence ID" value="PWN26630.1"/>
    <property type="molecule type" value="Genomic_DNA"/>
</dbReference>
<name>A0A316UN09_9BASI</name>
<dbReference type="GeneID" id="37028387"/>
<dbReference type="RefSeq" id="XP_025361242.1">
    <property type="nucleotide sequence ID" value="XM_025506564.1"/>
</dbReference>
<dbReference type="AlphaFoldDB" id="A0A316UN09"/>
<reference evidence="1 2" key="1">
    <citation type="journal article" date="2018" name="Mol. Biol. Evol.">
        <title>Broad Genomic Sampling Reveals a Smut Pathogenic Ancestry of the Fungal Clade Ustilaginomycotina.</title>
        <authorList>
            <person name="Kijpornyongpan T."/>
            <person name="Mondo S.J."/>
            <person name="Barry K."/>
            <person name="Sandor L."/>
            <person name="Lee J."/>
            <person name="Lipzen A."/>
            <person name="Pangilinan J."/>
            <person name="LaButti K."/>
            <person name="Hainaut M."/>
            <person name="Henrissat B."/>
            <person name="Grigoriev I.V."/>
            <person name="Spatafora J.W."/>
            <person name="Aime M.C."/>
        </authorList>
    </citation>
    <scope>NUCLEOTIDE SEQUENCE [LARGE SCALE GENOMIC DNA]</scope>
    <source>
        <strain evidence="1 2">MCA 5214</strain>
    </source>
</reference>
<dbReference type="Proteomes" id="UP000245884">
    <property type="component" value="Unassembled WGS sequence"/>
</dbReference>
<evidence type="ECO:0000313" key="1">
    <source>
        <dbReference type="EMBL" id="PWN26630.1"/>
    </source>
</evidence>
<keyword evidence="2" id="KW-1185">Reference proteome</keyword>
<accession>A0A316UN09</accession>
<organism evidence="1 2">
    <name type="scientific">Jaminaea rosea</name>
    <dbReference type="NCBI Taxonomy" id="1569628"/>
    <lineage>
        <taxon>Eukaryota</taxon>
        <taxon>Fungi</taxon>
        <taxon>Dikarya</taxon>
        <taxon>Basidiomycota</taxon>
        <taxon>Ustilaginomycotina</taxon>
        <taxon>Exobasidiomycetes</taxon>
        <taxon>Microstromatales</taxon>
        <taxon>Microstromatales incertae sedis</taxon>
        <taxon>Jaminaea</taxon>
    </lineage>
</organism>
<evidence type="ECO:0000313" key="2">
    <source>
        <dbReference type="Proteomes" id="UP000245884"/>
    </source>
</evidence>
<proteinExistence type="predicted"/>
<protein>
    <submittedName>
        <fullName evidence="1">Uncharacterized protein</fullName>
    </submittedName>
</protein>